<keyword evidence="4" id="KW-0249">Electron transport</keyword>
<dbReference type="InterPro" id="IPR036249">
    <property type="entry name" value="Thioredoxin-like_sf"/>
</dbReference>
<dbReference type="AlphaFoldDB" id="A0A7W8CW83"/>
<comment type="similarity">
    <text evidence="1 8">Belongs to the thioredoxin family.</text>
</comment>
<dbReference type="Gene3D" id="3.40.30.10">
    <property type="entry name" value="Glutaredoxin"/>
    <property type="match status" value="1"/>
</dbReference>
<evidence type="ECO:0000256" key="10">
    <source>
        <dbReference type="PIRSR" id="PIRSR000077-4"/>
    </source>
</evidence>
<dbReference type="CDD" id="cd02947">
    <property type="entry name" value="TRX_family"/>
    <property type="match status" value="1"/>
</dbReference>
<dbReference type="InterPro" id="IPR005746">
    <property type="entry name" value="Thioredoxin"/>
</dbReference>
<keyword evidence="6 10" id="KW-0676">Redox-active center</keyword>
<dbReference type="EMBL" id="JACHHK010000002">
    <property type="protein sequence ID" value="MBB5182476.1"/>
    <property type="molecule type" value="Genomic_DNA"/>
</dbReference>
<feature type="domain" description="Thioredoxin" evidence="11">
    <location>
        <begin position="1"/>
        <end position="103"/>
    </location>
</feature>
<evidence type="ECO:0000256" key="5">
    <source>
        <dbReference type="ARBA" id="ARBA00023157"/>
    </source>
</evidence>
<dbReference type="PRINTS" id="PR00421">
    <property type="entry name" value="THIOREDOXIN"/>
</dbReference>
<proteinExistence type="inferred from homology"/>
<evidence type="ECO:0000256" key="3">
    <source>
        <dbReference type="ARBA" id="ARBA00022448"/>
    </source>
</evidence>
<evidence type="ECO:0000256" key="1">
    <source>
        <dbReference type="ARBA" id="ARBA00008987"/>
    </source>
</evidence>
<protein>
    <recommendedName>
        <fullName evidence="2 7">Thioredoxin</fullName>
    </recommendedName>
</protein>
<name>A0A7W8CW83_9FIRM</name>
<dbReference type="InterPro" id="IPR013766">
    <property type="entry name" value="Thioredoxin_domain"/>
</dbReference>
<feature type="site" description="Contributes to redox potential value" evidence="9">
    <location>
        <position position="28"/>
    </location>
</feature>
<dbReference type="GO" id="GO:0005737">
    <property type="term" value="C:cytoplasm"/>
    <property type="evidence" value="ECO:0007669"/>
    <property type="project" value="TreeGrafter"/>
</dbReference>
<dbReference type="PANTHER" id="PTHR45663:SF11">
    <property type="entry name" value="GEO12009P1"/>
    <property type="match status" value="1"/>
</dbReference>
<feature type="site" description="Contributes to redox potential value" evidence="9">
    <location>
        <position position="29"/>
    </location>
</feature>
<dbReference type="Proteomes" id="UP000539953">
    <property type="component" value="Unassembled WGS sequence"/>
</dbReference>
<dbReference type="FunFam" id="3.40.30.10:FF:000001">
    <property type="entry name" value="Thioredoxin"/>
    <property type="match status" value="1"/>
</dbReference>
<evidence type="ECO:0000256" key="6">
    <source>
        <dbReference type="ARBA" id="ARBA00023284"/>
    </source>
</evidence>
<dbReference type="GO" id="GO:0015035">
    <property type="term" value="F:protein-disulfide reductase activity"/>
    <property type="evidence" value="ECO:0007669"/>
    <property type="project" value="UniProtKB-UniRule"/>
</dbReference>
<reference evidence="12 13" key="1">
    <citation type="submission" date="2020-08" db="EMBL/GenBank/DDBJ databases">
        <title>Genomic Encyclopedia of Type Strains, Phase IV (KMG-IV): sequencing the most valuable type-strain genomes for metagenomic binning, comparative biology and taxonomic classification.</title>
        <authorList>
            <person name="Goeker M."/>
        </authorList>
    </citation>
    <scope>NUCLEOTIDE SEQUENCE [LARGE SCALE GENOMIC DNA]</scope>
    <source>
        <strain evidence="12 13">DSM 25799</strain>
    </source>
</reference>
<dbReference type="InterPro" id="IPR017937">
    <property type="entry name" value="Thioredoxin_CS"/>
</dbReference>
<feature type="active site" description="Nucleophile" evidence="9">
    <location>
        <position position="27"/>
    </location>
</feature>
<dbReference type="PROSITE" id="PS51352">
    <property type="entry name" value="THIOREDOXIN_2"/>
    <property type="match status" value="1"/>
</dbReference>
<dbReference type="Pfam" id="PF00085">
    <property type="entry name" value="Thioredoxin"/>
    <property type="match status" value="1"/>
</dbReference>
<evidence type="ECO:0000256" key="2">
    <source>
        <dbReference type="ARBA" id="ARBA00020570"/>
    </source>
</evidence>
<keyword evidence="5 10" id="KW-1015">Disulfide bond</keyword>
<organism evidence="12 13">
    <name type="scientific">Catenisphaera adipataccumulans</name>
    <dbReference type="NCBI Taxonomy" id="700500"/>
    <lineage>
        <taxon>Bacteria</taxon>
        <taxon>Bacillati</taxon>
        <taxon>Bacillota</taxon>
        <taxon>Erysipelotrichia</taxon>
        <taxon>Erysipelotrichales</taxon>
        <taxon>Erysipelotrichaceae</taxon>
        <taxon>Catenisphaera</taxon>
    </lineage>
</organism>
<gene>
    <name evidence="12" type="ORF">HNQ47_000495</name>
</gene>
<dbReference type="SUPFAM" id="SSF52833">
    <property type="entry name" value="Thioredoxin-like"/>
    <property type="match status" value="1"/>
</dbReference>
<keyword evidence="3" id="KW-0813">Transport</keyword>
<accession>A0A7W8CW83</accession>
<dbReference type="NCBIfam" id="TIGR01068">
    <property type="entry name" value="thioredoxin"/>
    <property type="match status" value="1"/>
</dbReference>
<evidence type="ECO:0000256" key="9">
    <source>
        <dbReference type="PIRSR" id="PIRSR000077-1"/>
    </source>
</evidence>
<dbReference type="PIRSF" id="PIRSF000077">
    <property type="entry name" value="Thioredoxin"/>
    <property type="match status" value="1"/>
</dbReference>
<dbReference type="PROSITE" id="PS00194">
    <property type="entry name" value="THIOREDOXIN_1"/>
    <property type="match status" value="1"/>
</dbReference>
<evidence type="ECO:0000313" key="12">
    <source>
        <dbReference type="EMBL" id="MBB5182476.1"/>
    </source>
</evidence>
<feature type="active site" description="Nucleophile" evidence="9">
    <location>
        <position position="30"/>
    </location>
</feature>
<evidence type="ECO:0000256" key="8">
    <source>
        <dbReference type="PIRNR" id="PIRNR000077"/>
    </source>
</evidence>
<evidence type="ECO:0000256" key="4">
    <source>
        <dbReference type="ARBA" id="ARBA00022982"/>
    </source>
</evidence>
<evidence type="ECO:0000313" key="13">
    <source>
        <dbReference type="Proteomes" id="UP000539953"/>
    </source>
</evidence>
<keyword evidence="13" id="KW-1185">Reference proteome</keyword>
<feature type="site" description="Deprotonates C-terminal active site Cys" evidence="9">
    <location>
        <position position="21"/>
    </location>
</feature>
<feature type="disulfide bond" description="Redox-active" evidence="10">
    <location>
        <begin position="27"/>
        <end position="30"/>
    </location>
</feature>
<comment type="caution">
    <text evidence="12">The sequence shown here is derived from an EMBL/GenBank/DDBJ whole genome shotgun (WGS) entry which is preliminary data.</text>
</comment>
<evidence type="ECO:0000259" key="11">
    <source>
        <dbReference type="PROSITE" id="PS51352"/>
    </source>
</evidence>
<dbReference type="PANTHER" id="PTHR45663">
    <property type="entry name" value="GEO12009P1"/>
    <property type="match status" value="1"/>
</dbReference>
<sequence length="103" mass="11519">MKVVNQDEFNKLMKEDAVLVDFFATWCGPCKMLSPLLESMASEYEGRCQFVKVDVDQEPDLAGQFGIMAVPTVILFKNGKQAASFAGYQAKPQVQQWLDSHLA</sequence>
<evidence type="ECO:0000256" key="7">
    <source>
        <dbReference type="NCBIfam" id="TIGR01068"/>
    </source>
</evidence>